<organism evidence="1 2">
    <name type="scientific">Auriscalpium vulgare</name>
    <dbReference type="NCBI Taxonomy" id="40419"/>
    <lineage>
        <taxon>Eukaryota</taxon>
        <taxon>Fungi</taxon>
        <taxon>Dikarya</taxon>
        <taxon>Basidiomycota</taxon>
        <taxon>Agaricomycotina</taxon>
        <taxon>Agaricomycetes</taxon>
        <taxon>Russulales</taxon>
        <taxon>Auriscalpiaceae</taxon>
        <taxon>Auriscalpium</taxon>
    </lineage>
</organism>
<reference evidence="1" key="2">
    <citation type="journal article" date="2022" name="New Phytol.">
        <title>Evolutionary transition to the ectomycorrhizal habit in the genomes of a hyperdiverse lineage of mushroom-forming fungi.</title>
        <authorList>
            <person name="Looney B."/>
            <person name="Miyauchi S."/>
            <person name="Morin E."/>
            <person name="Drula E."/>
            <person name="Courty P.E."/>
            <person name="Kohler A."/>
            <person name="Kuo A."/>
            <person name="LaButti K."/>
            <person name="Pangilinan J."/>
            <person name="Lipzen A."/>
            <person name="Riley R."/>
            <person name="Andreopoulos W."/>
            <person name="He G."/>
            <person name="Johnson J."/>
            <person name="Nolan M."/>
            <person name="Tritt A."/>
            <person name="Barry K.W."/>
            <person name="Grigoriev I.V."/>
            <person name="Nagy L.G."/>
            <person name="Hibbett D."/>
            <person name="Henrissat B."/>
            <person name="Matheny P.B."/>
            <person name="Labbe J."/>
            <person name="Martin F.M."/>
        </authorList>
    </citation>
    <scope>NUCLEOTIDE SEQUENCE</scope>
    <source>
        <strain evidence="1">FP105234-sp</strain>
    </source>
</reference>
<reference evidence="1" key="1">
    <citation type="submission" date="2021-02" db="EMBL/GenBank/DDBJ databases">
        <authorList>
            <consortium name="DOE Joint Genome Institute"/>
            <person name="Ahrendt S."/>
            <person name="Looney B.P."/>
            <person name="Miyauchi S."/>
            <person name="Morin E."/>
            <person name="Drula E."/>
            <person name="Courty P.E."/>
            <person name="Chicoki N."/>
            <person name="Fauchery L."/>
            <person name="Kohler A."/>
            <person name="Kuo A."/>
            <person name="Labutti K."/>
            <person name="Pangilinan J."/>
            <person name="Lipzen A."/>
            <person name="Riley R."/>
            <person name="Andreopoulos W."/>
            <person name="He G."/>
            <person name="Johnson J."/>
            <person name="Barry K.W."/>
            <person name="Grigoriev I.V."/>
            <person name="Nagy L."/>
            <person name="Hibbett D."/>
            <person name="Henrissat B."/>
            <person name="Matheny P.B."/>
            <person name="Labbe J."/>
            <person name="Martin F."/>
        </authorList>
    </citation>
    <scope>NUCLEOTIDE SEQUENCE</scope>
    <source>
        <strain evidence="1">FP105234-sp</strain>
    </source>
</reference>
<evidence type="ECO:0000313" key="1">
    <source>
        <dbReference type="EMBL" id="KAI0038771.1"/>
    </source>
</evidence>
<sequence length="286" mass="32033">MAYSKSDTLVGGVTLNLVSPTAEDIINNCNCEIRVVRITDIPGGTDLLQLQTTEPPTFKHLRSLALHGGAEIVAQLLRWFRPNPAKVSLNIQIVDLTMNDIKVSLPIIGTILNESTCRDFKIEATLEKNMLIRNLSKQRIRFELGLQTPDPDVFGAAVSAICKYLPERARYTSVKMHTTMPEAAGTLTDMDVSNRTNARIQITRLFKHNLNDWVVAGQRARPRKADLVFPVAWGSDIGVIMGMPDIQSPEDPDEEWITLRNSTKRTIPGGSWLVRLFRRIRSMCLV</sequence>
<name>A0ACB8R3S2_9AGAM</name>
<dbReference type="EMBL" id="MU276415">
    <property type="protein sequence ID" value="KAI0038771.1"/>
    <property type="molecule type" value="Genomic_DNA"/>
</dbReference>
<proteinExistence type="predicted"/>
<comment type="caution">
    <text evidence="1">The sequence shown here is derived from an EMBL/GenBank/DDBJ whole genome shotgun (WGS) entry which is preliminary data.</text>
</comment>
<keyword evidence="2" id="KW-1185">Reference proteome</keyword>
<dbReference type="Proteomes" id="UP000814033">
    <property type="component" value="Unassembled WGS sequence"/>
</dbReference>
<evidence type="ECO:0000313" key="2">
    <source>
        <dbReference type="Proteomes" id="UP000814033"/>
    </source>
</evidence>
<accession>A0ACB8R3S2</accession>
<protein>
    <submittedName>
        <fullName evidence="1">Uncharacterized protein</fullName>
    </submittedName>
</protein>
<gene>
    <name evidence="1" type="ORF">FA95DRAFT_1578003</name>
</gene>